<dbReference type="Gene3D" id="3.40.50.720">
    <property type="entry name" value="NAD(P)-binding Rossmann-like Domain"/>
    <property type="match status" value="1"/>
</dbReference>
<dbReference type="PRINTS" id="PR00081">
    <property type="entry name" value="GDHRDH"/>
</dbReference>
<evidence type="ECO:0000313" key="3">
    <source>
        <dbReference type="Proteomes" id="UP000664277"/>
    </source>
</evidence>
<dbReference type="PANTHER" id="PTHR43157:SF31">
    <property type="entry name" value="PHOSPHATIDYLINOSITOL-GLYCAN BIOSYNTHESIS CLASS F PROTEIN"/>
    <property type="match status" value="1"/>
</dbReference>
<accession>A0A8J7PNS8</accession>
<proteinExistence type="predicted"/>
<evidence type="ECO:0000256" key="1">
    <source>
        <dbReference type="ARBA" id="ARBA00023002"/>
    </source>
</evidence>
<dbReference type="InterPro" id="IPR036291">
    <property type="entry name" value="NAD(P)-bd_dom_sf"/>
</dbReference>
<organism evidence="2 3">
    <name type="scientific">Candidatus Obscuribacter phosphatis</name>
    <dbReference type="NCBI Taxonomy" id="1906157"/>
    <lineage>
        <taxon>Bacteria</taxon>
        <taxon>Bacillati</taxon>
        <taxon>Candidatus Melainabacteria</taxon>
        <taxon>Candidatus Obscuribacterales</taxon>
        <taxon>Candidatus Obscuribacteraceae</taxon>
        <taxon>Candidatus Obscuribacter</taxon>
    </lineage>
</organism>
<dbReference type="SUPFAM" id="SSF51735">
    <property type="entry name" value="NAD(P)-binding Rossmann-fold domains"/>
    <property type="match status" value="1"/>
</dbReference>
<gene>
    <name evidence="2" type="ORF">J0M35_14065</name>
</gene>
<protein>
    <submittedName>
        <fullName evidence="2">SDR family oxidoreductase</fullName>
    </submittedName>
</protein>
<dbReference type="Pfam" id="PF00106">
    <property type="entry name" value="adh_short"/>
    <property type="match status" value="1"/>
</dbReference>
<dbReference type="PANTHER" id="PTHR43157">
    <property type="entry name" value="PHOSPHATIDYLINOSITOL-GLYCAN BIOSYNTHESIS CLASS F PROTEIN-RELATED"/>
    <property type="match status" value="1"/>
</dbReference>
<evidence type="ECO:0000313" key="2">
    <source>
        <dbReference type="EMBL" id="MBN8661487.1"/>
    </source>
</evidence>
<sequence length="296" mass="32415">MSVPDISMRGRVCLVTGATAGIGKVTALELATKGATVIIVGRNEERCRSTINEINAMTGSDNLEYFVCDLSNFQQVRTLSTAVKKRHSKLHVLVNNAGALFMRRQYNVDGIEMTWALNHFGYFWLTGMLLDLLKASAPSRVVIVSSDAHKRAMLDDMPNFKENVPVGYFGYANTKLANLLFAYHLAYSIKSTGVTVNALHPGVVATEFGGNNGLIGKIIQANAKIFGVSPEVGARTIIKLATAPELYATTGKYFVKEEEAKSSKASLDTRLGTRLFQWSLDVSQRLGMDTRPMDIK</sequence>
<dbReference type="EMBL" id="JAFLCK010000021">
    <property type="protein sequence ID" value="MBN8661487.1"/>
    <property type="molecule type" value="Genomic_DNA"/>
</dbReference>
<reference evidence="2" key="1">
    <citation type="submission" date="2021-02" db="EMBL/GenBank/DDBJ databases">
        <title>Genome-Resolved Metagenomics of a Microbial Community Performing Photosynthetic Biological Nutrient Removal.</title>
        <authorList>
            <person name="Mcdaniel E.A."/>
        </authorList>
    </citation>
    <scope>NUCLEOTIDE SEQUENCE</scope>
    <source>
        <strain evidence="2">UWPOB_OBS1</strain>
    </source>
</reference>
<dbReference type="CDD" id="cd05327">
    <property type="entry name" value="retinol-DH_like_SDR_c_like"/>
    <property type="match status" value="1"/>
</dbReference>
<keyword evidence="1" id="KW-0560">Oxidoreductase</keyword>
<dbReference type="GO" id="GO:0016491">
    <property type="term" value="F:oxidoreductase activity"/>
    <property type="evidence" value="ECO:0007669"/>
    <property type="project" value="UniProtKB-KW"/>
</dbReference>
<comment type="caution">
    <text evidence="2">The sequence shown here is derived from an EMBL/GenBank/DDBJ whole genome shotgun (WGS) entry which is preliminary data.</text>
</comment>
<dbReference type="AlphaFoldDB" id="A0A8J7PNS8"/>
<dbReference type="Proteomes" id="UP000664277">
    <property type="component" value="Unassembled WGS sequence"/>
</dbReference>
<dbReference type="InterPro" id="IPR002347">
    <property type="entry name" value="SDR_fam"/>
</dbReference>
<name>A0A8J7PNS8_9BACT</name>